<evidence type="ECO:0000313" key="1">
    <source>
        <dbReference type="EMBL" id="OTF80161.1"/>
    </source>
</evidence>
<dbReference type="AlphaFoldDB" id="A0A1Y3BGV2"/>
<dbReference type="Proteomes" id="UP000194236">
    <property type="component" value="Unassembled WGS sequence"/>
</dbReference>
<organism evidence="1 2">
    <name type="scientific">Euroglyphus maynei</name>
    <name type="common">Mayne's house dust mite</name>
    <dbReference type="NCBI Taxonomy" id="6958"/>
    <lineage>
        <taxon>Eukaryota</taxon>
        <taxon>Metazoa</taxon>
        <taxon>Ecdysozoa</taxon>
        <taxon>Arthropoda</taxon>
        <taxon>Chelicerata</taxon>
        <taxon>Arachnida</taxon>
        <taxon>Acari</taxon>
        <taxon>Acariformes</taxon>
        <taxon>Sarcoptiformes</taxon>
        <taxon>Astigmata</taxon>
        <taxon>Psoroptidia</taxon>
        <taxon>Analgoidea</taxon>
        <taxon>Pyroglyphidae</taxon>
        <taxon>Pyroglyphinae</taxon>
        <taxon>Euroglyphus</taxon>
    </lineage>
</organism>
<gene>
    <name evidence="1" type="ORF">BLA29_010367</name>
</gene>
<proteinExistence type="predicted"/>
<dbReference type="EMBL" id="MUJZ01019686">
    <property type="protein sequence ID" value="OTF80161.1"/>
    <property type="molecule type" value="Genomic_DNA"/>
</dbReference>
<accession>A0A1Y3BGV2</accession>
<evidence type="ECO:0000313" key="2">
    <source>
        <dbReference type="Proteomes" id="UP000194236"/>
    </source>
</evidence>
<name>A0A1Y3BGV2_EURMA</name>
<comment type="caution">
    <text evidence="1">The sequence shown here is derived from an EMBL/GenBank/DDBJ whole genome shotgun (WGS) entry which is preliminary data.</text>
</comment>
<sequence length="60" mass="6908">MAIVYGYVGEKKLNLTIREDPNKTDDDNQKMNQSFIEEMCSKIIPYGDKELDGHEIDLNS</sequence>
<protein>
    <submittedName>
        <fullName evidence="1">Uncharacterized protein</fullName>
    </submittedName>
</protein>
<keyword evidence="2" id="KW-1185">Reference proteome</keyword>
<reference evidence="1 2" key="1">
    <citation type="submission" date="2017-03" db="EMBL/GenBank/DDBJ databases">
        <title>Genome Survey of Euroglyphus maynei.</title>
        <authorList>
            <person name="Arlian L.G."/>
            <person name="Morgan M.S."/>
            <person name="Rider S.D."/>
        </authorList>
    </citation>
    <scope>NUCLEOTIDE SEQUENCE [LARGE SCALE GENOMIC DNA]</scope>
    <source>
        <strain evidence="1">Arlian Lab</strain>
        <tissue evidence="1">Whole body</tissue>
    </source>
</reference>